<reference evidence="2 3" key="1">
    <citation type="submission" date="2019-03" db="EMBL/GenBank/DDBJ databases">
        <title>Genomic Encyclopedia of Archaeal and Bacterial Type Strains, Phase II (KMG-II): from individual species to whole genera.</title>
        <authorList>
            <person name="Goeker M."/>
        </authorList>
    </citation>
    <scope>NUCLEOTIDE SEQUENCE [LARGE SCALE GENOMIC DNA]</scope>
    <source>
        <strain evidence="2 3">ATCC 25309</strain>
    </source>
</reference>
<proteinExistence type="predicted"/>
<dbReference type="OrthoDB" id="9829516at2"/>
<protein>
    <recommendedName>
        <fullName evidence="4">Lipocalin-like protein</fullName>
    </recommendedName>
</protein>
<evidence type="ECO:0008006" key="4">
    <source>
        <dbReference type="Google" id="ProtNLM"/>
    </source>
</evidence>
<feature type="chain" id="PRO_5020425637" description="Lipocalin-like protein" evidence="1">
    <location>
        <begin position="23"/>
        <end position="141"/>
    </location>
</feature>
<dbReference type="RefSeq" id="WP_133796396.1">
    <property type="nucleotide sequence ID" value="NZ_SOCA01000007.1"/>
</dbReference>
<dbReference type="Proteomes" id="UP000295662">
    <property type="component" value="Unassembled WGS sequence"/>
</dbReference>
<keyword evidence="3" id="KW-1185">Reference proteome</keyword>
<evidence type="ECO:0000313" key="2">
    <source>
        <dbReference type="EMBL" id="TDU67172.1"/>
    </source>
</evidence>
<sequence length="141" mass="15746">MKRFLTGISACFFSILALPAQDASPILEPQVIPSSYNHMRYHATWSSNPFLSRSVPQPAQIVSWAQDWTLTGMYKSSGGSVAIHMINQKTGQTRRVMTGEQGEYRLLDTRFSRYRNEASAELEKGGVKAILKYDKTLTGGL</sequence>
<feature type="signal peptide" evidence="1">
    <location>
        <begin position="1"/>
        <end position="22"/>
    </location>
</feature>
<evidence type="ECO:0000256" key="1">
    <source>
        <dbReference type="SAM" id="SignalP"/>
    </source>
</evidence>
<dbReference type="AlphaFoldDB" id="A0A4R7RP19"/>
<keyword evidence="1" id="KW-0732">Signal</keyword>
<organism evidence="2 3">
    <name type="scientific">Prosthecobacter fusiformis</name>
    <dbReference type="NCBI Taxonomy" id="48464"/>
    <lineage>
        <taxon>Bacteria</taxon>
        <taxon>Pseudomonadati</taxon>
        <taxon>Verrucomicrobiota</taxon>
        <taxon>Verrucomicrobiia</taxon>
        <taxon>Verrucomicrobiales</taxon>
        <taxon>Verrucomicrobiaceae</taxon>
        <taxon>Prosthecobacter</taxon>
    </lineage>
</organism>
<gene>
    <name evidence="2" type="ORF">EI77_03373</name>
</gene>
<evidence type="ECO:0000313" key="3">
    <source>
        <dbReference type="Proteomes" id="UP000295662"/>
    </source>
</evidence>
<dbReference type="EMBL" id="SOCA01000007">
    <property type="protein sequence ID" value="TDU67172.1"/>
    <property type="molecule type" value="Genomic_DNA"/>
</dbReference>
<comment type="caution">
    <text evidence="2">The sequence shown here is derived from an EMBL/GenBank/DDBJ whole genome shotgun (WGS) entry which is preliminary data.</text>
</comment>
<accession>A0A4R7RP19</accession>
<name>A0A4R7RP19_9BACT</name>